<organism evidence="3">
    <name type="scientific">Haptolina brevifila</name>
    <dbReference type="NCBI Taxonomy" id="156173"/>
    <lineage>
        <taxon>Eukaryota</taxon>
        <taxon>Haptista</taxon>
        <taxon>Haptophyta</taxon>
        <taxon>Prymnesiophyceae</taxon>
        <taxon>Prymnesiales</taxon>
        <taxon>Prymnesiaceae</taxon>
        <taxon>Haptolina</taxon>
    </lineage>
</organism>
<keyword evidence="2" id="KW-1133">Transmembrane helix</keyword>
<accession>A0A7S2I5A0</accession>
<keyword evidence="2" id="KW-0812">Transmembrane</keyword>
<feature type="region of interest" description="Disordered" evidence="1">
    <location>
        <begin position="1"/>
        <end position="43"/>
    </location>
</feature>
<keyword evidence="2" id="KW-0472">Membrane</keyword>
<proteinExistence type="predicted"/>
<gene>
    <name evidence="3" type="ORF">CBRE1094_LOCUS31337</name>
</gene>
<evidence type="ECO:0000256" key="2">
    <source>
        <dbReference type="SAM" id="Phobius"/>
    </source>
</evidence>
<evidence type="ECO:0000256" key="1">
    <source>
        <dbReference type="SAM" id="MobiDB-lite"/>
    </source>
</evidence>
<feature type="compositionally biased region" description="Polar residues" evidence="1">
    <location>
        <begin position="12"/>
        <end position="27"/>
    </location>
</feature>
<sequence length="99" mass="11044">MPGGHSPPSPTAQPHRSSLKGTNFQNLRSEEEDTERTPKRTSWASGKDIAIVHPVWDTYYQRTFLQKHSSSICCACIFFLPAVSLLLIVLRAFGVFHGS</sequence>
<name>A0A7S2I5A0_9EUKA</name>
<dbReference type="EMBL" id="HBGU01057631">
    <property type="protein sequence ID" value="CAD9509351.1"/>
    <property type="molecule type" value="Transcribed_RNA"/>
</dbReference>
<reference evidence="3" key="1">
    <citation type="submission" date="2021-01" db="EMBL/GenBank/DDBJ databases">
        <authorList>
            <person name="Corre E."/>
            <person name="Pelletier E."/>
            <person name="Niang G."/>
            <person name="Scheremetjew M."/>
            <person name="Finn R."/>
            <person name="Kale V."/>
            <person name="Holt S."/>
            <person name="Cochrane G."/>
            <person name="Meng A."/>
            <person name="Brown T."/>
            <person name="Cohen L."/>
        </authorList>
    </citation>
    <scope>NUCLEOTIDE SEQUENCE</scope>
    <source>
        <strain evidence="3">UTEX LB 985</strain>
    </source>
</reference>
<feature type="transmembrane region" description="Helical" evidence="2">
    <location>
        <begin position="72"/>
        <end position="93"/>
    </location>
</feature>
<feature type="compositionally biased region" description="Pro residues" evidence="1">
    <location>
        <begin position="1"/>
        <end position="11"/>
    </location>
</feature>
<dbReference type="AlphaFoldDB" id="A0A7S2I5A0"/>
<evidence type="ECO:0000313" key="3">
    <source>
        <dbReference type="EMBL" id="CAD9509351.1"/>
    </source>
</evidence>
<protein>
    <submittedName>
        <fullName evidence="3">Uncharacterized protein</fullName>
    </submittedName>
</protein>